<accession>A0A1H8PBL5</accession>
<proteinExistence type="predicted"/>
<dbReference type="AlphaFoldDB" id="A0A1H8PBL5"/>
<evidence type="ECO:0000313" key="1">
    <source>
        <dbReference type="EMBL" id="SEO39350.1"/>
    </source>
</evidence>
<name>A0A1H8PBL5_9RHOB</name>
<organism evidence="1 2">
    <name type="scientific">Paracoccus alcaliphilus</name>
    <dbReference type="NCBI Taxonomy" id="34002"/>
    <lineage>
        <taxon>Bacteria</taxon>
        <taxon>Pseudomonadati</taxon>
        <taxon>Pseudomonadota</taxon>
        <taxon>Alphaproteobacteria</taxon>
        <taxon>Rhodobacterales</taxon>
        <taxon>Paracoccaceae</taxon>
        <taxon>Paracoccus</taxon>
    </lineage>
</organism>
<protein>
    <submittedName>
        <fullName evidence="1">Uncharacterized protein</fullName>
    </submittedName>
</protein>
<sequence length="59" mass="6328">MIRADRRMPPYRHSGGLGCTSAPTGFATVHNVDFYDAEDGPGVQGYEADGNGVWIIDGE</sequence>
<gene>
    <name evidence="1" type="ORF">SAMN04489859_10893</name>
</gene>
<keyword evidence="2" id="KW-1185">Reference proteome</keyword>
<dbReference type="Proteomes" id="UP000199054">
    <property type="component" value="Unassembled WGS sequence"/>
</dbReference>
<reference evidence="1 2" key="1">
    <citation type="submission" date="2016-10" db="EMBL/GenBank/DDBJ databases">
        <authorList>
            <person name="de Groot N.N."/>
        </authorList>
    </citation>
    <scope>NUCLEOTIDE SEQUENCE [LARGE SCALE GENOMIC DNA]</scope>
    <source>
        <strain evidence="1 2">DSM 8512</strain>
    </source>
</reference>
<dbReference type="EMBL" id="FODE01000089">
    <property type="protein sequence ID" value="SEO39350.1"/>
    <property type="molecule type" value="Genomic_DNA"/>
</dbReference>
<evidence type="ECO:0000313" key="2">
    <source>
        <dbReference type="Proteomes" id="UP000199054"/>
    </source>
</evidence>